<dbReference type="InterPro" id="IPR016098">
    <property type="entry name" value="CAP/MinC_C"/>
</dbReference>
<evidence type="ECO:0000256" key="2">
    <source>
        <dbReference type="ARBA" id="ARBA00023186"/>
    </source>
</evidence>
<dbReference type="InterPro" id="IPR017901">
    <property type="entry name" value="C-CAP_CF_C-like"/>
</dbReference>
<dbReference type="SMART" id="SM00673">
    <property type="entry name" value="CARP"/>
    <property type="match status" value="2"/>
</dbReference>
<dbReference type="OrthoDB" id="194775at2759"/>
<dbReference type="Pfam" id="PF07986">
    <property type="entry name" value="TBCC"/>
    <property type="match status" value="1"/>
</dbReference>
<dbReference type="PROSITE" id="PS51329">
    <property type="entry name" value="C_CAP_COFACTOR_C"/>
    <property type="match status" value="1"/>
</dbReference>
<reference evidence="4" key="1">
    <citation type="submission" date="2022-12" db="EMBL/GenBank/DDBJ databases">
        <title>Genome assemblies of Blomia tropicalis.</title>
        <authorList>
            <person name="Cui Y."/>
        </authorList>
    </citation>
    <scope>NUCLEOTIDE SEQUENCE</scope>
    <source>
        <tissue evidence="4">Adult mites</tissue>
    </source>
</reference>
<dbReference type="PANTHER" id="PTHR15139">
    <property type="entry name" value="TUBULIN FOLDING COFACTOR C"/>
    <property type="match status" value="1"/>
</dbReference>
<keyword evidence="2" id="KW-0143">Chaperone</keyword>
<sequence>MEKLDIVEFIKKQKCIIFEELENISNLTDEDKKLKLDQIFLKADEMKKYIHQNLPVMISYEIGVCNNLIKEIDSRISAERDNKKAFKFSFNLKSKSNTRPKPAKNVEEENVQNEQFPIKISQKITNTNGLRNLSNVEKTLTNDQIDSQEVELDSLTNCTIYLKGAPSILRLVNIRESKIFAGPVSSSIFIVNCHECRLQIVGQQMRIHDSTNCDIFQHITSRTIIENCSKLRFGLFSWNYDQMGDDFVKASIDKNVNNWTQIDDFDCLAGPSPNWCLIEE</sequence>
<dbReference type="EMBL" id="JAPWDV010000001">
    <property type="protein sequence ID" value="KAJ6224849.1"/>
    <property type="molecule type" value="Genomic_DNA"/>
</dbReference>
<name>A0A9Q0MFG5_BLOTA</name>
<keyword evidence="5" id="KW-1185">Reference proteome</keyword>
<dbReference type="OMA" id="YFQHEIT"/>
<dbReference type="GO" id="GO:0005737">
    <property type="term" value="C:cytoplasm"/>
    <property type="evidence" value="ECO:0007669"/>
    <property type="project" value="TreeGrafter"/>
</dbReference>
<accession>A0A9Q0MFG5</accession>
<dbReference type="InterPro" id="IPR006599">
    <property type="entry name" value="CARP_motif"/>
</dbReference>
<dbReference type="InterPro" id="IPR027684">
    <property type="entry name" value="TBCC"/>
</dbReference>
<dbReference type="Proteomes" id="UP001142055">
    <property type="component" value="Chromosome 1"/>
</dbReference>
<dbReference type="PANTHER" id="PTHR15139:SF0">
    <property type="entry name" value="TUBULIN-SPECIFIC CHAPERONE C"/>
    <property type="match status" value="1"/>
</dbReference>
<organism evidence="4 5">
    <name type="scientific">Blomia tropicalis</name>
    <name type="common">Mite</name>
    <dbReference type="NCBI Taxonomy" id="40697"/>
    <lineage>
        <taxon>Eukaryota</taxon>
        <taxon>Metazoa</taxon>
        <taxon>Ecdysozoa</taxon>
        <taxon>Arthropoda</taxon>
        <taxon>Chelicerata</taxon>
        <taxon>Arachnida</taxon>
        <taxon>Acari</taxon>
        <taxon>Acariformes</taxon>
        <taxon>Sarcoptiformes</taxon>
        <taxon>Astigmata</taxon>
        <taxon>Glycyphagoidea</taxon>
        <taxon>Echimyopodidae</taxon>
        <taxon>Blomia</taxon>
    </lineage>
</organism>
<evidence type="ECO:0000313" key="5">
    <source>
        <dbReference type="Proteomes" id="UP001142055"/>
    </source>
</evidence>
<evidence type="ECO:0000259" key="3">
    <source>
        <dbReference type="PROSITE" id="PS51329"/>
    </source>
</evidence>
<proteinExistence type="inferred from homology"/>
<comment type="similarity">
    <text evidence="1">Belongs to the TBCC family.</text>
</comment>
<dbReference type="Gene3D" id="2.160.20.70">
    <property type="match status" value="1"/>
</dbReference>
<dbReference type="InterPro" id="IPR012945">
    <property type="entry name" value="Tubulin-bd_cofactor_C_dom"/>
</dbReference>
<evidence type="ECO:0000256" key="1">
    <source>
        <dbReference type="ARBA" id="ARBA00008848"/>
    </source>
</evidence>
<dbReference type="GO" id="GO:0007023">
    <property type="term" value="P:post-chaperonin tubulin folding pathway"/>
    <property type="evidence" value="ECO:0007669"/>
    <property type="project" value="InterPro"/>
</dbReference>
<protein>
    <recommendedName>
        <fullName evidence="3">C-CAP/cofactor C-like domain-containing protein</fullName>
    </recommendedName>
</protein>
<evidence type="ECO:0000313" key="4">
    <source>
        <dbReference type="EMBL" id="KAJ6224849.1"/>
    </source>
</evidence>
<dbReference type="GO" id="GO:0007021">
    <property type="term" value="P:tubulin complex assembly"/>
    <property type="evidence" value="ECO:0007669"/>
    <property type="project" value="TreeGrafter"/>
</dbReference>
<comment type="caution">
    <text evidence="4">The sequence shown here is derived from an EMBL/GenBank/DDBJ whole genome shotgun (WGS) entry which is preliminary data.</text>
</comment>
<gene>
    <name evidence="4" type="ORF">RDWZM_003394</name>
</gene>
<feature type="domain" description="C-CAP/cofactor C-like" evidence="3">
    <location>
        <begin position="100"/>
        <end position="267"/>
    </location>
</feature>
<dbReference type="AlphaFoldDB" id="A0A9Q0MFG5"/>